<dbReference type="RefSeq" id="XP_007419545.1">
    <property type="nucleotide sequence ID" value="XM_007419483.1"/>
</dbReference>
<feature type="compositionally biased region" description="Polar residues" evidence="1">
    <location>
        <begin position="213"/>
        <end position="225"/>
    </location>
</feature>
<sequence>MSPIFPDLKLVSYIENIPSKKPRLSALWIWMKTNSELVLRRISTWASKDKLSSKATDIKTSGINTQTQTSMNSVDSNPGMLKKVSAKVSDLKHSIYFPQIPPIQKGVYSLWGWIKKTPDPILRRAKYFWDKRSSGENVKEVYDDEVMQGKVFEVTKGCEETPVGGVAIKPLEDLGGSSESERMEDVVQDKYHDLSSNLKSKSKADVKKLAHSATHQNSAASQSNCIPGEKKQISESDREAAQYYSSILRLSNKKKFLPIEVTEEEYQHIKPSPMNEEILDFMKDNSSLSDAEFERRATAMYCQINQFKILEMMNDQGGLIPQRIKIHLLSFQADIPWGNFSQI</sequence>
<dbReference type="EMBL" id="GL883294">
    <property type="protein sequence ID" value="EGF97188.1"/>
    <property type="molecule type" value="Genomic_DNA"/>
</dbReference>
<dbReference type="HOGENOM" id="CLU_809116_0_0_1"/>
<evidence type="ECO:0000313" key="3">
    <source>
        <dbReference type="Proteomes" id="UP000001072"/>
    </source>
</evidence>
<dbReference type="KEGG" id="mlr:MELLADRAFT_70154"/>
<accession>F4SDT9</accession>
<organism evidence="3">
    <name type="scientific">Melampsora larici-populina (strain 98AG31 / pathotype 3-4-7)</name>
    <name type="common">Poplar leaf rust fungus</name>
    <dbReference type="NCBI Taxonomy" id="747676"/>
    <lineage>
        <taxon>Eukaryota</taxon>
        <taxon>Fungi</taxon>
        <taxon>Dikarya</taxon>
        <taxon>Basidiomycota</taxon>
        <taxon>Pucciniomycotina</taxon>
        <taxon>Pucciniomycetes</taxon>
        <taxon>Pucciniales</taxon>
        <taxon>Melampsoraceae</taxon>
        <taxon>Melampsora</taxon>
    </lineage>
</organism>
<keyword evidence="3" id="KW-1185">Reference proteome</keyword>
<reference evidence="3" key="1">
    <citation type="journal article" date="2011" name="Proc. Natl. Acad. Sci. U.S.A.">
        <title>Obligate biotrophy features unraveled by the genomic analysis of rust fungi.</title>
        <authorList>
            <person name="Duplessis S."/>
            <person name="Cuomo C.A."/>
            <person name="Lin Y.-C."/>
            <person name="Aerts A."/>
            <person name="Tisserant E."/>
            <person name="Veneault-Fourrey C."/>
            <person name="Joly D.L."/>
            <person name="Hacquard S."/>
            <person name="Amselem J."/>
            <person name="Cantarel B.L."/>
            <person name="Chiu R."/>
            <person name="Coutinho P.M."/>
            <person name="Feau N."/>
            <person name="Field M."/>
            <person name="Frey P."/>
            <person name="Gelhaye E."/>
            <person name="Goldberg J."/>
            <person name="Grabherr M.G."/>
            <person name="Kodira C.D."/>
            <person name="Kohler A."/>
            <person name="Kuees U."/>
            <person name="Lindquist E.A."/>
            <person name="Lucas S.M."/>
            <person name="Mago R."/>
            <person name="Mauceli E."/>
            <person name="Morin E."/>
            <person name="Murat C."/>
            <person name="Pangilinan J.L."/>
            <person name="Park R."/>
            <person name="Pearson M."/>
            <person name="Quesneville H."/>
            <person name="Rouhier N."/>
            <person name="Sakthikumar S."/>
            <person name="Salamov A.A."/>
            <person name="Schmutz J."/>
            <person name="Selles B."/>
            <person name="Shapiro H."/>
            <person name="Tanguay P."/>
            <person name="Tuskan G.A."/>
            <person name="Henrissat B."/>
            <person name="Van de Peer Y."/>
            <person name="Rouze P."/>
            <person name="Ellis J.G."/>
            <person name="Dodds P.N."/>
            <person name="Schein J.E."/>
            <person name="Zhong S."/>
            <person name="Hamelin R.C."/>
            <person name="Grigoriev I.V."/>
            <person name="Szabo L.J."/>
            <person name="Martin F."/>
        </authorList>
    </citation>
    <scope>NUCLEOTIDE SEQUENCE [LARGE SCALE GENOMIC DNA]</scope>
    <source>
        <strain evidence="3">98AG31 / pathotype 3-4-7</strain>
    </source>
</reference>
<proteinExistence type="predicted"/>
<feature type="region of interest" description="Disordered" evidence="1">
    <location>
        <begin position="208"/>
        <end position="232"/>
    </location>
</feature>
<gene>
    <name evidence="2" type="ORF">MELLADRAFT_70154</name>
</gene>
<dbReference type="InParanoid" id="F4SDT9"/>
<evidence type="ECO:0000313" key="2">
    <source>
        <dbReference type="EMBL" id="EGF97188.1"/>
    </source>
</evidence>
<name>F4SDT9_MELLP</name>
<dbReference type="AlphaFoldDB" id="F4SDT9"/>
<protein>
    <submittedName>
        <fullName evidence="2">Uncharacterized protein</fullName>
    </submittedName>
</protein>
<dbReference type="GeneID" id="18931439"/>
<dbReference type="Proteomes" id="UP000001072">
    <property type="component" value="Unassembled WGS sequence"/>
</dbReference>
<evidence type="ECO:0000256" key="1">
    <source>
        <dbReference type="SAM" id="MobiDB-lite"/>
    </source>
</evidence>
<dbReference type="VEuPathDB" id="FungiDB:MELLADRAFT_70154"/>